<evidence type="ECO:0000256" key="6">
    <source>
        <dbReference type="SAM" id="Phobius"/>
    </source>
</evidence>
<evidence type="ECO:0000259" key="7">
    <source>
        <dbReference type="Pfam" id="PF02687"/>
    </source>
</evidence>
<evidence type="ECO:0000313" key="9">
    <source>
        <dbReference type="EMBL" id="QDO94451.1"/>
    </source>
</evidence>
<dbReference type="Pfam" id="PF12704">
    <property type="entry name" value="MacB_PCD"/>
    <property type="match status" value="1"/>
</dbReference>
<comment type="subcellular location">
    <subcellularLocation>
        <location evidence="1">Cell membrane</location>
        <topology evidence="1">Multi-pass membrane protein</topology>
    </subcellularLocation>
</comment>
<dbReference type="Pfam" id="PF02687">
    <property type="entry name" value="FtsX"/>
    <property type="match status" value="1"/>
</dbReference>
<organism evidence="9 10">
    <name type="scientific">Formosa sediminum</name>
    <dbReference type="NCBI Taxonomy" id="2594004"/>
    <lineage>
        <taxon>Bacteria</taxon>
        <taxon>Pseudomonadati</taxon>
        <taxon>Bacteroidota</taxon>
        <taxon>Flavobacteriia</taxon>
        <taxon>Flavobacteriales</taxon>
        <taxon>Flavobacteriaceae</taxon>
        <taxon>Formosa</taxon>
    </lineage>
</organism>
<dbReference type="PANTHER" id="PTHR43738:SF2">
    <property type="entry name" value="ABC TRANSPORTER PERMEASE"/>
    <property type="match status" value="1"/>
</dbReference>
<accession>A0A516GSF2</accession>
<feature type="transmembrane region" description="Helical" evidence="6">
    <location>
        <begin position="283"/>
        <end position="301"/>
    </location>
</feature>
<sequence length="410" mass="45964">MNIWKISLQNIKSKSLYTFLSVCILSLSIALLLGVQQLKHTFKNQIETQLGHIDLVIGAKGSPLQLVLASVLHLDNPTGNISYAEAKKTANNPMVKMAVPISYGDTYKGYRIVGTTDDFLTIYNAELDTGRSVKTSMEVVLGATIANTLHLEIGDTFLSSHGLVENNMDLHTDELTVVGILKPTQKVIDRLIVTNLESIWDVHHHHKDEGAENHLDSHHHHDHETVEEDKEITSLLVTLKSPRALLTLPRKINKNTNMQAVLPKFELHKLYEYTSVGFRTLSWIAYLILIISGLTIFISLYKMVKERAFDLAILRTYGARHFQLIKMVLYEGLAIACVAFLVGFLLVKMGLLVVLKYITANNQQNILQDLPFHDVLQIGGLVLLMVILSVSMAIYPIIKMNISTILSHEK</sequence>
<dbReference type="OrthoDB" id="9784014at2"/>
<feature type="transmembrane region" description="Helical" evidence="6">
    <location>
        <begin position="375"/>
        <end position="398"/>
    </location>
</feature>
<feature type="domain" description="MacB-like periplasmic core" evidence="8">
    <location>
        <begin position="18"/>
        <end position="199"/>
    </location>
</feature>
<dbReference type="Proteomes" id="UP000319209">
    <property type="component" value="Chromosome"/>
</dbReference>
<proteinExistence type="predicted"/>
<dbReference type="GO" id="GO:0005886">
    <property type="term" value="C:plasma membrane"/>
    <property type="evidence" value="ECO:0007669"/>
    <property type="project" value="UniProtKB-SubCell"/>
</dbReference>
<dbReference type="PANTHER" id="PTHR43738">
    <property type="entry name" value="ABC TRANSPORTER, MEMBRANE PROTEIN"/>
    <property type="match status" value="1"/>
</dbReference>
<keyword evidence="3 6" id="KW-0812">Transmembrane</keyword>
<keyword evidence="2" id="KW-1003">Cell membrane</keyword>
<feature type="domain" description="ABC3 transporter permease C-terminal" evidence="7">
    <location>
        <begin position="284"/>
        <end position="401"/>
    </location>
</feature>
<reference evidence="9 10" key="1">
    <citation type="submission" date="2019-07" db="EMBL/GenBank/DDBJ databases">
        <title>Genome sequencing for Formosa sp. PS13.</title>
        <authorList>
            <person name="Park S.-J."/>
        </authorList>
    </citation>
    <scope>NUCLEOTIDE SEQUENCE [LARGE SCALE GENOMIC DNA]</scope>
    <source>
        <strain evidence="9 10">PS13</strain>
    </source>
</reference>
<evidence type="ECO:0000313" key="10">
    <source>
        <dbReference type="Proteomes" id="UP000319209"/>
    </source>
</evidence>
<dbReference type="AlphaFoldDB" id="A0A516GSF2"/>
<evidence type="ECO:0000256" key="5">
    <source>
        <dbReference type="ARBA" id="ARBA00023136"/>
    </source>
</evidence>
<keyword evidence="10" id="KW-1185">Reference proteome</keyword>
<gene>
    <name evidence="9" type="ORF">FNB79_10915</name>
</gene>
<dbReference type="InterPro" id="IPR025857">
    <property type="entry name" value="MacB_PCD"/>
</dbReference>
<evidence type="ECO:0000256" key="2">
    <source>
        <dbReference type="ARBA" id="ARBA00022475"/>
    </source>
</evidence>
<dbReference type="RefSeq" id="WP_143381336.1">
    <property type="nucleotide sequence ID" value="NZ_CP041637.1"/>
</dbReference>
<evidence type="ECO:0000259" key="8">
    <source>
        <dbReference type="Pfam" id="PF12704"/>
    </source>
</evidence>
<feature type="transmembrane region" description="Helical" evidence="6">
    <location>
        <begin position="328"/>
        <end position="355"/>
    </location>
</feature>
<evidence type="ECO:0000256" key="1">
    <source>
        <dbReference type="ARBA" id="ARBA00004651"/>
    </source>
</evidence>
<evidence type="ECO:0000256" key="3">
    <source>
        <dbReference type="ARBA" id="ARBA00022692"/>
    </source>
</evidence>
<keyword evidence="5 6" id="KW-0472">Membrane</keyword>
<name>A0A516GSF2_9FLAO</name>
<protein>
    <submittedName>
        <fullName evidence="9">FtsX-like permease family protein</fullName>
    </submittedName>
</protein>
<dbReference type="KEGG" id="fop:FNB79_10915"/>
<dbReference type="InterPro" id="IPR051125">
    <property type="entry name" value="ABC-4/HrtB_transporter"/>
</dbReference>
<keyword evidence="4 6" id="KW-1133">Transmembrane helix</keyword>
<evidence type="ECO:0000256" key="4">
    <source>
        <dbReference type="ARBA" id="ARBA00022989"/>
    </source>
</evidence>
<feature type="transmembrane region" description="Helical" evidence="6">
    <location>
        <begin position="16"/>
        <end position="35"/>
    </location>
</feature>
<dbReference type="EMBL" id="CP041637">
    <property type="protein sequence ID" value="QDO94451.1"/>
    <property type="molecule type" value="Genomic_DNA"/>
</dbReference>
<dbReference type="InterPro" id="IPR003838">
    <property type="entry name" value="ABC3_permease_C"/>
</dbReference>